<reference evidence="6" key="1">
    <citation type="submission" date="2021-02" db="EMBL/GenBank/DDBJ databases">
        <authorList>
            <person name="Nowell W R."/>
        </authorList>
    </citation>
    <scope>NUCLEOTIDE SEQUENCE</scope>
</reference>
<comment type="caution">
    <text evidence="6">The sequence shown here is derived from an EMBL/GenBank/DDBJ whole genome shotgun (WGS) entry which is preliminary data.</text>
</comment>
<dbReference type="GO" id="GO:0016757">
    <property type="term" value="F:glycosyltransferase activity"/>
    <property type="evidence" value="ECO:0007669"/>
    <property type="project" value="UniProtKB-KW"/>
</dbReference>
<dbReference type="PANTHER" id="PTHR20961">
    <property type="entry name" value="GLYCOSYLTRANSFERASE"/>
    <property type="match status" value="1"/>
</dbReference>
<keyword evidence="4" id="KW-0472">Membrane</keyword>
<evidence type="ECO:0000256" key="4">
    <source>
        <dbReference type="SAM" id="Phobius"/>
    </source>
</evidence>
<dbReference type="AlphaFoldDB" id="A0A813X9G8"/>
<keyword evidence="3" id="KW-0325">Glycoprotein</keyword>
<evidence type="ECO:0000313" key="7">
    <source>
        <dbReference type="Proteomes" id="UP000663828"/>
    </source>
</evidence>
<feature type="transmembrane region" description="Helical" evidence="4">
    <location>
        <begin position="9"/>
        <end position="27"/>
    </location>
</feature>
<evidence type="ECO:0000256" key="3">
    <source>
        <dbReference type="ARBA" id="ARBA00023180"/>
    </source>
</evidence>
<dbReference type="Proteomes" id="UP000663828">
    <property type="component" value="Unassembled WGS sequence"/>
</dbReference>
<keyword evidence="4" id="KW-0812">Transmembrane</keyword>
<organism evidence="6 7">
    <name type="scientific">Adineta ricciae</name>
    <name type="common">Rotifer</name>
    <dbReference type="NCBI Taxonomy" id="249248"/>
    <lineage>
        <taxon>Eukaryota</taxon>
        <taxon>Metazoa</taxon>
        <taxon>Spiralia</taxon>
        <taxon>Gnathifera</taxon>
        <taxon>Rotifera</taxon>
        <taxon>Eurotatoria</taxon>
        <taxon>Bdelloidea</taxon>
        <taxon>Adinetida</taxon>
        <taxon>Adinetidae</taxon>
        <taxon>Adineta</taxon>
    </lineage>
</organism>
<protein>
    <recommendedName>
        <fullName evidence="5">Glycosyltransferase 61 catalytic domain-containing protein</fullName>
    </recommendedName>
</protein>
<keyword evidence="2" id="KW-0808">Transferase</keyword>
<gene>
    <name evidence="6" type="ORF">XAT740_LOCUS6431</name>
</gene>
<evidence type="ECO:0000259" key="5">
    <source>
        <dbReference type="Pfam" id="PF04577"/>
    </source>
</evidence>
<accession>A0A813X9G8</accession>
<dbReference type="InterPro" id="IPR007657">
    <property type="entry name" value="Glycosyltransferase_61"/>
</dbReference>
<keyword evidence="7" id="KW-1185">Reference proteome</keyword>
<evidence type="ECO:0000313" key="6">
    <source>
        <dbReference type="EMBL" id="CAF0869793.1"/>
    </source>
</evidence>
<keyword evidence="1" id="KW-0328">Glycosyltransferase</keyword>
<proteinExistence type="predicted"/>
<evidence type="ECO:0000256" key="2">
    <source>
        <dbReference type="ARBA" id="ARBA00022679"/>
    </source>
</evidence>
<dbReference type="EMBL" id="CAJNOR010000292">
    <property type="protein sequence ID" value="CAF0869793.1"/>
    <property type="molecule type" value="Genomic_DNA"/>
</dbReference>
<dbReference type="Pfam" id="PF04577">
    <property type="entry name" value="Glyco_transf_61"/>
    <property type="match status" value="1"/>
</dbReference>
<keyword evidence="4" id="KW-1133">Transmembrane helix</keyword>
<feature type="domain" description="Glycosyltransferase 61 catalytic" evidence="5">
    <location>
        <begin position="344"/>
        <end position="468"/>
    </location>
</feature>
<evidence type="ECO:0000256" key="1">
    <source>
        <dbReference type="ARBA" id="ARBA00022676"/>
    </source>
</evidence>
<name>A0A813X9G8_ADIRI</name>
<sequence length="568" mass="67186">MVKDILRRVLIIIGIILIIFGHILYYFDNFKLFRVRSYRSVRDHSFIITTKNQGWISSLLYTHSRAYIQLQQNTIGKIGKRIDVERSDATTLPLDYDYIQNIEDDRPLSYPYSGWECSNTSVADVQSAREYCILTNIYYDSNLDRYYFYENRTINQRISFNTPFGGVNISIISNVTFLRTPMSVILKRPVLVSIPPYLDYTSGFLETCGPRFWSLAECQYHASYVNPKTIQLYYTSEMFKVHPFYWNHYQQQSDGTYRPLRLWEQLMNSMFSIYPLLICTSFNNRTVMFKHMIFPGRQSPRSAVWGHHYLERKFHSYPLPTLHYRRAYLAYSEWILYHFNLLSKFQLTSSQQELQKKRQIEQIPMCLASCSRKRQTTPSDDYTGEWIVVLNRRGHNNSEIYNANELVQALLTAFPDHSNTQLRVWPEVFYVDDNFYQTIRMFRSIRVLIGVHGVDLSNSIFMRPGAVLFEIDPYGCRDLSFIFRRWAEVFNLQYALWIPSTGNNNRQDEVCLHESQIEVNAKEIIDELKNSLRNEIDYRNGYFKRALDILNDLSIVDRPPSGYEDILS</sequence>
<dbReference type="InterPro" id="IPR049625">
    <property type="entry name" value="Glyco_transf_61_cat"/>
</dbReference>